<proteinExistence type="predicted"/>
<dbReference type="Gene3D" id="1.10.8.1050">
    <property type="entry name" value="Antitoxin VbhA-like"/>
    <property type="match status" value="1"/>
</dbReference>
<reference evidence="2 3" key="1">
    <citation type="submission" date="2020-09" db="EMBL/GenBank/DDBJ databases">
        <authorList>
            <person name="Kim M.K."/>
        </authorList>
    </citation>
    <scope>NUCLEOTIDE SEQUENCE [LARGE SCALE GENOMIC DNA]</scope>
    <source>
        <strain evidence="2 3">BT189</strain>
    </source>
</reference>
<dbReference type="RefSeq" id="WP_190923285.1">
    <property type="nucleotide sequence ID" value="NZ_JACXAC010000002.1"/>
</dbReference>
<comment type="caution">
    <text evidence="2">The sequence shown here is derived from an EMBL/GenBank/DDBJ whole genome shotgun (WGS) entry which is preliminary data.</text>
</comment>
<protein>
    <submittedName>
        <fullName evidence="2">Antitoxin VbhA family protein</fullName>
    </submittedName>
</protein>
<dbReference type="InterPro" id="IPR033788">
    <property type="entry name" value="VbhA-like"/>
</dbReference>
<dbReference type="InterPro" id="IPR043038">
    <property type="entry name" value="VbhA_sf"/>
</dbReference>
<dbReference type="InterPro" id="IPR041535">
    <property type="entry name" value="VbhA"/>
</dbReference>
<dbReference type="Pfam" id="PF18495">
    <property type="entry name" value="VbhA"/>
    <property type="match status" value="1"/>
</dbReference>
<evidence type="ECO:0000313" key="2">
    <source>
        <dbReference type="EMBL" id="MBD2722030.1"/>
    </source>
</evidence>
<accession>A0ABR8JSF1</accession>
<feature type="domain" description="Antitoxin VbhA" evidence="1">
    <location>
        <begin position="39"/>
        <end position="68"/>
    </location>
</feature>
<dbReference type="EMBL" id="JACXAC010000002">
    <property type="protein sequence ID" value="MBD2722030.1"/>
    <property type="molecule type" value="Genomic_DNA"/>
</dbReference>
<sequence>MLPTFFGSIPDDLPADQRAHWQRRQLSARNTLDMQALTGTPANADTVASLQRYVRGEITLAQAIDQVREQMAQEHQSYRQFLNRRNII</sequence>
<organism evidence="2 3">
    <name type="scientific">Hymenobacter armeniacus</name>
    <dbReference type="NCBI Taxonomy" id="2771358"/>
    <lineage>
        <taxon>Bacteria</taxon>
        <taxon>Pseudomonadati</taxon>
        <taxon>Bacteroidota</taxon>
        <taxon>Cytophagia</taxon>
        <taxon>Cytophagales</taxon>
        <taxon>Hymenobacteraceae</taxon>
        <taxon>Hymenobacter</taxon>
    </lineage>
</organism>
<name>A0ABR8JSF1_9BACT</name>
<dbReference type="Proteomes" id="UP000606003">
    <property type="component" value="Unassembled WGS sequence"/>
</dbReference>
<dbReference type="CDD" id="cd11586">
    <property type="entry name" value="VbhA_like"/>
    <property type="match status" value="1"/>
</dbReference>
<evidence type="ECO:0000313" key="3">
    <source>
        <dbReference type="Proteomes" id="UP000606003"/>
    </source>
</evidence>
<gene>
    <name evidence="2" type="ORF">IC234_07810</name>
</gene>
<evidence type="ECO:0000259" key="1">
    <source>
        <dbReference type="Pfam" id="PF18495"/>
    </source>
</evidence>
<keyword evidence="3" id="KW-1185">Reference proteome</keyword>